<evidence type="ECO:0000256" key="1">
    <source>
        <dbReference type="ARBA" id="ARBA00022614"/>
    </source>
</evidence>
<keyword evidence="3" id="KW-1133">Transmembrane helix</keyword>
<name>A0A9P1CWB6_9DINO</name>
<protein>
    <submittedName>
        <fullName evidence="5">LRC26 protein</fullName>
    </submittedName>
</protein>
<evidence type="ECO:0000313" key="4">
    <source>
        <dbReference type="EMBL" id="CAI3998818.1"/>
    </source>
</evidence>
<dbReference type="SUPFAM" id="SSF52058">
    <property type="entry name" value="L domain-like"/>
    <property type="match status" value="1"/>
</dbReference>
<proteinExistence type="predicted"/>
<evidence type="ECO:0000256" key="3">
    <source>
        <dbReference type="SAM" id="Phobius"/>
    </source>
</evidence>
<dbReference type="SMART" id="SM00369">
    <property type="entry name" value="LRR_TYP"/>
    <property type="match status" value="2"/>
</dbReference>
<dbReference type="PROSITE" id="PS51450">
    <property type="entry name" value="LRR"/>
    <property type="match status" value="1"/>
</dbReference>
<dbReference type="Proteomes" id="UP001152797">
    <property type="component" value="Unassembled WGS sequence"/>
</dbReference>
<evidence type="ECO:0000256" key="2">
    <source>
        <dbReference type="ARBA" id="ARBA00022737"/>
    </source>
</evidence>
<gene>
    <name evidence="4" type="ORF">C1SCF055_LOCUS25088</name>
</gene>
<reference evidence="4" key="1">
    <citation type="submission" date="2022-10" db="EMBL/GenBank/DDBJ databases">
        <authorList>
            <person name="Chen Y."/>
            <person name="Dougan E. K."/>
            <person name="Chan C."/>
            <person name="Rhodes N."/>
            <person name="Thang M."/>
        </authorList>
    </citation>
    <scope>NUCLEOTIDE SEQUENCE</scope>
</reference>
<keyword evidence="1" id="KW-0433">Leucine-rich repeat</keyword>
<dbReference type="Pfam" id="PF13855">
    <property type="entry name" value="LRR_8"/>
    <property type="match status" value="1"/>
</dbReference>
<dbReference type="EMBL" id="CAMXCT020002546">
    <property type="protein sequence ID" value="CAL1152193.1"/>
    <property type="molecule type" value="Genomic_DNA"/>
</dbReference>
<keyword evidence="6" id="KW-1185">Reference proteome</keyword>
<dbReference type="AlphaFoldDB" id="A0A9P1CWB6"/>
<evidence type="ECO:0000313" key="6">
    <source>
        <dbReference type="Proteomes" id="UP001152797"/>
    </source>
</evidence>
<keyword evidence="3" id="KW-0472">Membrane</keyword>
<keyword evidence="2" id="KW-0677">Repeat</keyword>
<dbReference type="EMBL" id="CAMXCT010002546">
    <property type="protein sequence ID" value="CAI3998818.1"/>
    <property type="molecule type" value="Genomic_DNA"/>
</dbReference>
<evidence type="ECO:0000313" key="5">
    <source>
        <dbReference type="EMBL" id="CAL4786130.1"/>
    </source>
</evidence>
<comment type="caution">
    <text evidence="4">The sequence shown here is derived from an EMBL/GenBank/DDBJ whole genome shotgun (WGS) entry which is preliminary data.</text>
</comment>
<dbReference type="InterPro" id="IPR001611">
    <property type="entry name" value="Leu-rich_rpt"/>
</dbReference>
<organism evidence="4">
    <name type="scientific">Cladocopium goreaui</name>
    <dbReference type="NCBI Taxonomy" id="2562237"/>
    <lineage>
        <taxon>Eukaryota</taxon>
        <taxon>Sar</taxon>
        <taxon>Alveolata</taxon>
        <taxon>Dinophyceae</taxon>
        <taxon>Suessiales</taxon>
        <taxon>Symbiodiniaceae</taxon>
        <taxon>Cladocopium</taxon>
    </lineage>
</organism>
<dbReference type="InterPro" id="IPR032675">
    <property type="entry name" value="LRR_dom_sf"/>
</dbReference>
<dbReference type="EMBL" id="CAMXCT030002546">
    <property type="protein sequence ID" value="CAL4786130.1"/>
    <property type="molecule type" value="Genomic_DNA"/>
</dbReference>
<dbReference type="Gene3D" id="3.80.10.10">
    <property type="entry name" value="Ribonuclease Inhibitor"/>
    <property type="match status" value="1"/>
</dbReference>
<feature type="transmembrane region" description="Helical" evidence="3">
    <location>
        <begin position="193"/>
        <end position="214"/>
    </location>
</feature>
<reference evidence="5 6" key="2">
    <citation type="submission" date="2024-05" db="EMBL/GenBank/DDBJ databases">
        <authorList>
            <person name="Chen Y."/>
            <person name="Shah S."/>
            <person name="Dougan E. K."/>
            <person name="Thang M."/>
            <person name="Chan C."/>
        </authorList>
    </citation>
    <scope>NUCLEOTIDE SEQUENCE [LARGE SCALE GENOMIC DNA]</scope>
</reference>
<sequence>VLQSYALPSLRLLSAPRNRLRVLKANSFIHMQTLQVLNLAENYLKELPADVFLPLVQLEVLNLLLNPLMPSLIRASLPTGRTALKCSCAPGLSEGCWCAREAFYHETRDRLRDSGETADGPACHDAGGEGGHLFAPSPLDLFDCEARRRRKRAAQLLEMRGLGRWQRLRYAWGINRARGRSFGSTSLLLTKNAVATAGLWVLALPLRLILFPIFRLQARRERKRLEEKLKADAANAETGTRADAK</sequence>
<accession>A0A9P1CWB6</accession>
<keyword evidence="3" id="KW-0812">Transmembrane</keyword>
<dbReference type="InterPro" id="IPR003591">
    <property type="entry name" value="Leu-rich_rpt_typical-subtyp"/>
</dbReference>
<feature type="non-terminal residue" evidence="4">
    <location>
        <position position="245"/>
    </location>
</feature>